<evidence type="ECO:0000256" key="5">
    <source>
        <dbReference type="SAM" id="MobiDB-lite"/>
    </source>
</evidence>
<dbReference type="GO" id="GO:0019156">
    <property type="term" value="F:isoamylase activity"/>
    <property type="evidence" value="ECO:0007669"/>
    <property type="project" value="UniProtKB-ARBA"/>
</dbReference>
<dbReference type="InterPro" id="IPR013780">
    <property type="entry name" value="Glyco_hydro_b"/>
</dbReference>
<dbReference type="AlphaFoldDB" id="A0A8J2U8I7"/>
<keyword evidence="4" id="KW-0326">Glycosidase</keyword>
<dbReference type="Gene3D" id="3.20.20.80">
    <property type="entry name" value="Glycosidases"/>
    <property type="match status" value="1"/>
</dbReference>
<evidence type="ECO:0000259" key="6">
    <source>
        <dbReference type="SMART" id="SM00642"/>
    </source>
</evidence>
<dbReference type="InterPro" id="IPR006047">
    <property type="entry name" value="GH13_cat_dom"/>
</dbReference>
<dbReference type="InterPro" id="IPR017853">
    <property type="entry name" value="GH"/>
</dbReference>
<dbReference type="GO" id="GO:0005980">
    <property type="term" value="P:glycogen catabolic process"/>
    <property type="evidence" value="ECO:0007669"/>
    <property type="project" value="InterPro"/>
</dbReference>
<evidence type="ECO:0000256" key="3">
    <source>
        <dbReference type="ARBA" id="ARBA00022946"/>
    </source>
</evidence>
<sequence length="690" mass="77973">MKRVLGAGRTYPLGASFLNGGVNFCLFSRLATSVELLLFDHVDDDDPEAIELTDLYNHSGHYWHIWLEGIKPGQLYGYRVYGPYVPEKGLYYDGSKVLLDPYAQSVCRPEKYCRAMATEYGVDNVGHSFLGAVVDHKGFDWQETSPIARPLSETVIYEMHVKGFTANPNSGVAPERRGTYLGVIDKIPYLKELGVTAIELMPIHQFDPQDVPPNSPANYWGYSPINFFAPHSDYAVDKSPLGPVNEFRQMVRALHKAGIEVYLDVVYNHTAEGGADGPILSFKGLDNDTYYILDQHDQFTNYSGCGNTFNANHSVVRRMIRHSLRYWVQQMHVDGFRFDLASVLSRDESGMPMASPPILWSIDTDPVLAQTKIIAEAWDAAGLYQVGNFIGDRWQEWNGKYRDDVRAFVKGDKGKISAMTNRLIGSPDVYLHHNSSPHRSINFITAHDGFTLHDLVSYNDKHNEANGESNRDGDNHNSSWNCGVEGPTDDAEINALRQRQMKNFITVLLCSFGTPMINMGDEVARSQQGNNNAYCQDNELSWFNWDDVEKNADLLRFTQSMIRLRLLNAGLNQQLHQSLAEMLSSANLEWHGTDLNQPDWSDHSRSIALKMKAPHSDETIYFAINAYHQPLTFELPQVEDSHWYRVVDTSLPSPDDYVELGYAPALTVNSYQLQSRSVLLLWARKGSDFS</sequence>
<evidence type="ECO:0000313" key="8">
    <source>
        <dbReference type="Proteomes" id="UP000619743"/>
    </source>
</evidence>
<reference evidence="8" key="1">
    <citation type="journal article" date="2019" name="Int. J. Syst. Evol. Microbiol.">
        <title>The Global Catalogue of Microorganisms (GCM) 10K type strain sequencing project: providing services to taxonomists for standard genome sequencing and annotation.</title>
        <authorList>
            <consortium name="The Broad Institute Genomics Platform"/>
            <consortium name="The Broad Institute Genome Sequencing Center for Infectious Disease"/>
            <person name="Wu L."/>
            <person name="Ma J."/>
        </authorList>
    </citation>
    <scope>NUCLEOTIDE SEQUENCE [LARGE SCALE GENOMIC DNA]</scope>
    <source>
        <strain evidence="8">CGMCC 1.10130</strain>
    </source>
</reference>
<dbReference type="Pfam" id="PF00128">
    <property type="entry name" value="Alpha-amylase"/>
    <property type="match status" value="1"/>
</dbReference>
<dbReference type="OrthoDB" id="3236218at2"/>
<comment type="caution">
    <text evidence="7">The sequence shown here is derived from an EMBL/GenBank/DDBJ whole genome shotgun (WGS) entry which is preliminary data.</text>
</comment>
<keyword evidence="3" id="KW-0809">Transit peptide</keyword>
<dbReference type="Gene3D" id="2.60.40.1180">
    <property type="entry name" value="Golgi alpha-mannosidase II"/>
    <property type="match status" value="1"/>
</dbReference>
<evidence type="ECO:0000256" key="4">
    <source>
        <dbReference type="ARBA" id="ARBA00023295"/>
    </source>
</evidence>
<accession>A0A8J2U8I7</accession>
<dbReference type="Pfam" id="PF21156">
    <property type="entry name" value="ISOA1-3_C"/>
    <property type="match status" value="1"/>
</dbReference>
<protein>
    <submittedName>
        <fullName evidence="7">Glycogen operon protein GlgX homolog</fullName>
    </submittedName>
</protein>
<organism evidence="7 8">
    <name type="scientific">Neiella marina</name>
    <dbReference type="NCBI Taxonomy" id="508461"/>
    <lineage>
        <taxon>Bacteria</taxon>
        <taxon>Pseudomonadati</taxon>
        <taxon>Pseudomonadota</taxon>
        <taxon>Gammaproteobacteria</taxon>
        <taxon>Alteromonadales</taxon>
        <taxon>Echinimonadaceae</taxon>
        <taxon>Neiella</taxon>
    </lineage>
</organism>
<dbReference type="CDD" id="cd11326">
    <property type="entry name" value="AmyAc_Glg_debranch"/>
    <property type="match status" value="1"/>
</dbReference>
<evidence type="ECO:0000313" key="7">
    <source>
        <dbReference type="EMBL" id="GGA86366.1"/>
    </source>
</evidence>
<keyword evidence="2" id="KW-0378">Hydrolase</keyword>
<dbReference type="EMBL" id="BMDX01000020">
    <property type="protein sequence ID" value="GGA86366.1"/>
    <property type="molecule type" value="Genomic_DNA"/>
</dbReference>
<dbReference type="RefSeq" id="WP_087507033.1">
    <property type="nucleotide sequence ID" value="NZ_BMDX01000020.1"/>
</dbReference>
<keyword evidence="8" id="KW-1185">Reference proteome</keyword>
<dbReference type="Proteomes" id="UP000619743">
    <property type="component" value="Unassembled WGS sequence"/>
</dbReference>
<dbReference type="Pfam" id="PF02922">
    <property type="entry name" value="CBM_48"/>
    <property type="match status" value="1"/>
</dbReference>
<dbReference type="InterPro" id="IPR004193">
    <property type="entry name" value="Glyco_hydro_13_N"/>
</dbReference>
<dbReference type="InterPro" id="IPR013783">
    <property type="entry name" value="Ig-like_fold"/>
</dbReference>
<evidence type="ECO:0000256" key="1">
    <source>
        <dbReference type="ARBA" id="ARBA00008061"/>
    </source>
</evidence>
<dbReference type="Gene3D" id="2.60.40.10">
    <property type="entry name" value="Immunoglobulins"/>
    <property type="match status" value="1"/>
</dbReference>
<feature type="domain" description="Glycosyl hydrolase family 13 catalytic" evidence="6">
    <location>
        <begin position="158"/>
        <end position="565"/>
    </location>
</feature>
<dbReference type="SUPFAM" id="SSF51445">
    <property type="entry name" value="(Trans)glycosidases"/>
    <property type="match status" value="1"/>
</dbReference>
<gene>
    <name evidence="7" type="primary">glgX-1</name>
    <name evidence="7" type="ORF">GCM10011369_30520</name>
</gene>
<dbReference type="SUPFAM" id="SSF51011">
    <property type="entry name" value="Glycosyl hydrolase domain"/>
    <property type="match status" value="1"/>
</dbReference>
<proteinExistence type="inferred from homology"/>
<dbReference type="InterPro" id="IPR011837">
    <property type="entry name" value="Glycogen_debranch_GlgX"/>
</dbReference>
<feature type="compositionally biased region" description="Basic and acidic residues" evidence="5">
    <location>
        <begin position="461"/>
        <end position="475"/>
    </location>
</feature>
<dbReference type="GO" id="GO:0004135">
    <property type="term" value="F:amylo-alpha-1,6-glucosidase activity"/>
    <property type="evidence" value="ECO:0007669"/>
    <property type="project" value="InterPro"/>
</dbReference>
<dbReference type="SUPFAM" id="SSF81296">
    <property type="entry name" value="E set domains"/>
    <property type="match status" value="1"/>
</dbReference>
<comment type="similarity">
    <text evidence="1">Belongs to the glycosyl hydrolase 13 family.</text>
</comment>
<dbReference type="PANTHER" id="PTHR43002">
    <property type="entry name" value="GLYCOGEN DEBRANCHING ENZYME"/>
    <property type="match status" value="1"/>
</dbReference>
<dbReference type="InterPro" id="IPR014756">
    <property type="entry name" value="Ig_E-set"/>
</dbReference>
<dbReference type="NCBIfam" id="TIGR02100">
    <property type="entry name" value="glgX_debranch"/>
    <property type="match status" value="1"/>
</dbReference>
<dbReference type="SMART" id="SM00642">
    <property type="entry name" value="Aamy"/>
    <property type="match status" value="1"/>
</dbReference>
<dbReference type="InterPro" id="IPR044505">
    <property type="entry name" value="GlgX_Isoamylase_N_E_set"/>
</dbReference>
<name>A0A8J2U8I7_9GAMM</name>
<evidence type="ECO:0000256" key="2">
    <source>
        <dbReference type="ARBA" id="ARBA00022801"/>
    </source>
</evidence>
<dbReference type="CDD" id="cd02856">
    <property type="entry name" value="E_set_GDE_Isoamylase_N"/>
    <property type="match status" value="1"/>
</dbReference>
<feature type="region of interest" description="Disordered" evidence="5">
    <location>
        <begin position="461"/>
        <end position="484"/>
    </location>
</feature>
<dbReference type="InterPro" id="IPR048650">
    <property type="entry name" value="ISOA1-3-like_C"/>
</dbReference>
<dbReference type="FunFam" id="3.20.20.80:FF:000054">
    <property type="entry name" value="Glycogen debranching enzyme"/>
    <property type="match status" value="1"/>
</dbReference>